<keyword evidence="1" id="KW-0175">Coiled coil</keyword>
<evidence type="ECO:0000313" key="4">
    <source>
        <dbReference type="Proteomes" id="UP000772434"/>
    </source>
</evidence>
<reference evidence="3" key="1">
    <citation type="submission" date="2020-11" db="EMBL/GenBank/DDBJ databases">
        <authorList>
            <consortium name="DOE Joint Genome Institute"/>
            <person name="Ahrendt S."/>
            <person name="Riley R."/>
            <person name="Andreopoulos W."/>
            <person name="Labutti K."/>
            <person name="Pangilinan J."/>
            <person name="Ruiz-Duenas F.J."/>
            <person name="Barrasa J.M."/>
            <person name="Sanchez-Garcia M."/>
            <person name="Camarero S."/>
            <person name="Miyauchi S."/>
            <person name="Serrano A."/>
            <person name="Linde D."/>
            <person name="Babiker R."/>
            <person name="Drula E."/>
            <person name="Ayuso-Fernandez I."/>
            <person name="Pacheco R."/>
            <person name="Padilla G."/>
            <person name="Ferreira P."/>
            <person name="Barriuso J."/>
            <person name="Kellner H."/>
            <person name="Castanera R."/>
            <person name="Alfaro M."/>
            <person name="Ramirez L."/>
            <person name="Pisabarro A.G."/>
            <person name="Kuo A."/>
            <person name="Tritt A."/>
            <person name="Lipzen A."/>
            <person name="He G."/>
            <person name="Yan M."/>
            <person name="Ng V."/>
            <person name="Cullen D."/>
            <person name="Martin F."/>
            <person name="Rosso M.-N."/>
            <person name="Henrissat B."/>
            <person name="Hibbett D."/>
            <person name="Martinez A.T."/>
            <person name="Grigoriev I.V."/>
        </authorList>
    </citation>
    <scope>NUCLEOTIDE SEQUENCE</scope>
    <source>
        <strain evidence="3">AH 40177</strain>
    </source>
</reference>
<evidence type="ECO:0000256" key="2">
    <source>
        <dbReference type="SAM" id="MobiDB-lite"/>
    </source>
</evidence>
<dbReference type="AlphaFoldDB" id="A0A9P5P715"/>
<proteinExistence type="predicted"/>
<comment type="caution">
    <text evidence="3">The sequence shown here is derived from an EMBL/GenBank/DDBJ whole genome shotgun (WGS) entry which is preliminary data.</text>
</comment>
<sequence>MADMSTPSGIEALKQEIEDQQDRINKKQGSNGLASMIKALERKKNALQAAERAQALKGEFNKKLLVFLHLELRDSSPLTMVDDDEQLPTSAQGPNDNQGQQVSTATATRSLNDDQGPQVPMAPATRDPNDDQGQQP</sequence>
<evidence type="ECO:0000256" key="1">
    <source>
        <dbReference type="SAM" id="Coils"/>
    </source>
</evidence>
<keyword evidence="4" id="KW-1185">Reference proteome</keyword>
<gene>
    <name evidence="3" type="ORF">BDP27DRAFT_1431367</name>
</gene>
<name>A0A9P5P715_9AGAR</name>
<dbReference type="OrthoDB" id="3062477at2759"/>
<evidence type="ECO:0000313" key="3">
    <source>
        <dbReference type="EMBL" id="KAF9059451.1"/>
    </source>
</evidence>
<organism evidence="3 4">
    <name type="scientific">Rhodocollybia butyracea</name>
    <dbReference type="NCBI Taxonomy" id="206335"/>
    <lineage>
        <taxon>Eukaryota</taxon>
        <taxon>Fungi</taxon>
        <taxon>Dikarya</taxon>
        <taxon>Basidiomycota</taxon>
        <taxon>Agaricomycotina</taxon>
        <taxon>Agaricomycetes</taxon>
        <taxon>Agaricomycetidae</taxon>
        <taxon>Agaricales</taxon>
        <taxon>Marasmiineae</taxon>
        <taxon>Omphalotaceae</taxon>
        <taxon>Rhodocollybia</taxon>
    </lineage>
</organism>
<feature type="region of interest" description="Disordered" evidence="2">
    <location>
        <begin position="75"/>
        <end position="136"/>
    </location>
</feature>
<dbReference type="EMBL" id="JADNRY010000301">
    <property type="protein sequence ID" value="KAF9059451.1"/>
    <property type="molecule type" value="Genomic_DNA"/>
</dbReference>
<feature type="coiled-coil region" evidence="1">
    <location>
        <begin position="10"/>
        <end position="53"/>
    </location>
</feature>
<dbReference type="Proteomes" id="UP000772434">
    <property type="component" value="Unassembled WGS sequence"/>
</dbReference>
<accession>A0A9P5P715</accession>
<feature type="compositionally biased region" description="Polar residues" evidence="2">
    <location>
        <begin position="87"/>
        <end position="115"/>
    </location>
</feature>
<protein>
    <submittedName>
        <fullName evidence="3">Uncharacterized protein</fullName>
    </submittedName>
</protein>